<evidence type="ECO:0000259" key="1">
    <source>
        <dbReference type="Pfam" id="PF10105"/>
    </source>
</evidence>
<reference evidence="2" key="2">
    <citation type="journal article" date="2021" name="PeerJ">
        <title>Extensive microbial diversity within the chicken gut microbiome revealed by metagenomics and culture.</title>
        <authorList>
            <person name="Gilroy R."/>
            <person name="Ravi A."/>
            <person name="Getino M."/>
            <person name="Pursley I."/>
            <person name="Horton D.L."/>
            <person name="Alikhan N.F."/>
            <person name="Baker D."/>
            <person name="Gharbi K."/>
            <person name="Hall N."/>
            <person name="Watson M."/>
            <person name="Adriaenssens E.M."/>
            <person name="Foster-Nyarko E."/>
            <person name="Jarju S."/>
            <person name="Secka A."/>
            <person name="Antonio M."/>
            <person name="Oren A."/>
            <person name="Chaudhuri R.R."/>
            <person name="La Ragione R."/>
            <person name="Hildebrand F."/>
            <person name="Pallen M.J."/>
        </authorList>
    </citation>
    <scope>NUCLEOTIDE SEQUENCE</scope>
    <source>
        <strain evidence="2">CHK33-4379</strain>
    </source>
</reference>
<dbReference type="InterPro" id="IPR018768">
    <property type="entry name" value="DUF2344"/>
</dbReference>
<reference evidence="2" key="1">
    <citation type="submission" date="2020-10" db="EMBL/GenBank/DDBJ databases">
        <authorList>
            <person name="Gilroy R."/>
        </authorList>
    </citation>
    <scope>NUCLEOTIDE SEQUENCE</scope>
    <source>
        <strain evidence="2">CHK33-4379</strain>
    </source>
</reference>
<dbReference type="Pfam" id="PF10105">
    <property type="entry name" value="DUF2344"/>
    <property type="match status" value="1"/>
</dbReference>
<comment type="caution">
    <text evidence="2">The sequence shown here is derived from an EMBL/GenBank/DDBJ whole genome shotgun (WGS) entry which is preliminary data.</text>
</comment>
<name>A0A9D1GU15_9FIRM</name>
<dbReference type="EMBL" id="DVLL01000021">
    <property type="protein sequence ID" value="HIT59186.1"/>
    <property type="molecule type" value="Genomic_DNA"/>
</dbReference>
<feature type="domain" description="DUF2344" evidence="1">
    <location>
        <begin position="9"/>
        <end position="178"/>
    </location>
</feature>
<dbReference type="AlphaFoldDB" id="A0A9D1GU15"/>
<evidence type="ECO:0000313" key="2">
    <source>
        <dbReference type="EMBL" id="HIT59186.1"/>
    </source>
</evidence>
<sequence>MVKDYYDVRAVFKKTGRAIFISHLDLMRLMQRTFKRARLPVWFTKGYNPHIYLTFPLPLSLGVSSECEFMDFGMDMAAGEPDFEDIKSKMNAALPTGIEIVRLYQPVHSHTEIGSCEYTADFYKDMPSSELLKLFDKFMSSEKIIIKKRCKVNMKKTIVDVDIKPDITVLDKSSEDGQLHLGLRLPAGIRHSLNIVSMASAFEGWCGFEFDKICLTRTKILLESGEDFI</sequence>
<evidence type="ECO:0000313" key="3">
    <source>
        <dbReference type="Proteomes" id="UP000824136"/>
    </source>
</evidence>
<dbReference type="NCBIfam" id="TIGR03936">
    <property type="entry name" value="sam_1_link_chp"/>
    <property type="match status" value="1"/>
</dbReference>
<proteinExistence type="predicted"/>
<protein>
    <submittedName>
        <fullName evidence="2">DUF2344 domain-containing protein</fullName>
    </submittedName>
</protein>
<organism evidence="2 3">
    <name type="scientific">Candidatus Faeciplasma pullistercoris</name>
    <dbReference type="NCBI Taxonomy" id="2840800"/>
    <lineage>
        <taxon>Bacteria</taxon>
        <taxon>Bacillati</taxon>
        <taxon>Bacillota</taxon>
        <taxon>Clostridia</taxon>
        <taxon>Eubacteriales</taxon>
        <taxon>Oscillospiraceae</taxon>
        <taxon>Oscillospiraceae incertae sedis</taxon>
        <taxon>Candidatus Faeciplasma</taxon>
    </lineage>
</organism>
<dbReference type="Proteomes" id="UP000824136">
    <property type="component" value="Unassembled WGS sequence"/>
</dbReference>
<accession>A0A9D1GU15</accession>
<gene>
    <name evidence="2" type="ORF">IAC39_05715</name>
</gene>